<dbReference type="Proteomes" id="UP000309450">
    <property type="component" value="Unassembled WGS sequence"/>
</dbReference>
<keyword evidence="2" id="KW-1185">Reference proteome</keyword>
<dbReference type="EMBL" id="SSND01000008">
    <property type="protein sequence ID" value="THD80839.1"/>
    <property type="molecule type" value="Genomic_DNA"/>
</dbReference>
<proteinExistence type="predicted"/>
<evidence type="ECO:0000313" key="2">
    <source>
        <dbReference type="Proteomes" id="UP000309450"/>
    </source>
</evidence>
<protein>
    <submittedName>
        <fullName evidence="1">Uncharacterized protein</fullName>
    </submittedName>
</protein>
<gene>
    <name evidence="1" type="ORF">E7811_17585</name>
</gene>
<dbReference type="RefSeq" id="WP_136395995.1">
    <property type="nucleotide sequence ID" value="NZ_SSND01000008.1"/>
</dbReference>
<sequence>MIDLSDCFEPLFDPRRFVPAELGPYAELTAGIRLGCSADDVSILSLTALPVTESRQILRFAIQRKRRMLWLTLECRIDPALLMRTRRIDLCVIGEGERTTSLGLQLIYYSGAGERTDLLPTTRPIPVVQGKATTRVELPLDEMVQLEPTPGSRAEIALFLDPAMPEFDLGGIFMSLHGQ</sequence>
<comment type="caution">
    <text evidence="1">The sequence shown here is derived from an EMBL/GenBank/DDBJ whole genome shotgun (WGS) entry which is preliminary data.</text>
</comment>
<reference evidence="1 2" key="1">
    <citation type="submission" date="2019-04" db="EMBL/GenBank/DDBJ databases">
        <title>Draft genome sequence of Gemmobacter aestuarii sp. nov.</title>
        <authorList>
            <person name="Hameed A."/>
            <person name="Lin S.-Y."/>
            <person name="Shahina M."/>
            <person name="Lai W.-A."/>
            <person name="Young C.-C."/>
        </authorList>
    </citation>
    <scope>NUCLEOTIDE SEQUENCE [LARGE SCALE GENOMIC DNA]</scope>
    <source>
        <strain evidence="1 2">CC-PW-75</strain>
    </source>
</reference>
<name>A0A4S3MJ29_9RHOB</name>
<accession>A0A4S3MJ29</accession>
<organism evidence="1 2">
    <name type="scientific">Aliigemmobacter aestuarii</name>
    <dbReference type="NCBI Taxonomy" id="1445661"/>
    <lineage>
        <taxon>Bacteria</taxon>
        <taxon>Pseudomonadati</taxon>
        <taxon>Pseudomonadota</taxon>
        <taxon>Alphaproteobacteria</taxon>
        <taxon>Rhodobacterales</taxon>
        <taxon>Paracoccaceae</taxon>
        <taxon>Aliigemmobacter</taxon>
    </lineage>
</organism>
<dbReference type="AlphaFoldDB" id="A0A4S3MJ29"/>
<evidence type="ECO:0000313" key="1">
    <source>
        <dbReference type="EMBL" id="THD80839.1"/>
    </source>
</evidence>